<protein>
    <submittedName>
        <fullName evidence="2">Uncharacterized protein</fullName>
    </submittedName>
</protein>
<accession>X1V106</accession>
<organism evidence="2">
    <name type="scientific">marine sediment metagenome</name>
    <dbReference type="NCBI Taxonomy" id="412755"/>
    <lineage>
        <taxon>unclassified sequences</taxon>
        <taxon>metagenomes</taxon>
        <taxon>ecological metagenomes</taxon>
    </lineage>
</organism>
<dbReference type="AlphaFoldDB" id="X1V106"/>
<comment type="caution">
    <text evidence="2">The sequence shown here is derived from an EMBL/GenBank/DDBJ whole genome shotgun (WGS) entry which is preliminary data.</text>
</comment>
<name>X1V106_9ZZZZ</name>
<dbReference type="Pfam" id="PF01446">
    <property type="entry name" value="Rep_1"/>
    <property type="match status" value="1"/>
</dbReference>
<evidence type="ECO:0000313" key="2">
    <source>
        <dbReference type="EMBL" id="GAJ23379.1"/>
    </source>
</evidence>
<dbReference type="InterPro" id="IPR000989">
    <property type="entry name" value="Rep"/>
</dbReference>
<reference evidence="2" key="1">
    <citation type="journal article" date="2014" name="Front. Microbiol.">
        <title>High frequency of phylogenetically diverse reductive dehalogenase-homologous genes in deep subseafloor sedimentary metagenomes.</title>
        <authorList>
            <person name="Kawai M."/>
            <person name="Futagami T."/>
            <person name="Toyoda A."/>
            <person name="Takaki Y."/>
            <person name="Nishi S."/>
            <person name="Hori S."/>
            <person name="Arai W."/>
            <person name="Tsubouchi T."/>
            <person name="Morono Y."/>
            <person name="Uchiyama I."/>
            <person name="Ito T."/>
            <person name="Fujiyama A."/>
            <person name="Inagaki F."/>
            <person name="Takami H."/>
        </authorList>
    </citation>
    <scope>NUCLEOTIDE SEQUENCE</scope>
    <source>
        <strain evidence="2">Expedition CK06-06</strain>
    </source>
</reference>
<feature type="non-terminal residue" evidence="2">
    <location>
        <position position="1"/>
    </location>
</feature>
<proteinExistence type="predicted"/>
<dbReference type="EMBL" id="BARW01035866">
    <property type="protein sequence ID" value="GAJ23379.1"/>
    <property type="molecule type" value="Genomic_DNA"/>
</dbReference>
<dbReference type="GO" id="GO:0006260">
    <property type="term" value="P:DNA replication"/>
    <property type="evidence" value="ECO:0007669"/>
    <property type="project" value="UniProtKB-KW"/>
</dbReference>
<sequence length="185" mass="21364">DPIFREENSSLKIPLLDHCNQSGIGQKKLDIINTLREAGWEKEADKIEDCHTEFTYLSCDGCGAVGIFSNSCNSRICPYCSREMKNRLIAKYENSLVHLSRYHKERLKLLTLTVSNVQSLDDEVNVFSELRKAFTKFRHRKPLVGKLLGGLYAIETTVDEVKGWNVHLHNENQKRNQMIGRNFRH</sequence>
<gene>
    <name evidence="2" type="ORF">S12H4_55840</name>
</gene>
<evidence type="ECO:0000256" key="1">
    <source>
        <dbReference type="ARBA" id="ARBA00022705"/>
    </source>
</evidence>
<keyword evidence="1" id="KW-0235">DNA replication</keyword>
<dbReference type="GO" id="GO:0003677">
    <property type="term" value="F:DNA binding"/>
    <property type="evidence" value="ECO:0007669"/>
    <property type="project" value="InterPro"/>
</dbReference>